<accession>A0A6J1ALB5</accession>
<feature type="transmembrane region" description="Helical" evidence="8">
    <location>
        <begin position="551"/>
        <end position="576"/>
    </location>
</feature>
<protein>
    <submittedName>
        <fullName evidence="11">Protein ACCELERATED CELL DEATH 6-like</fullName>
    </submittedName>
</protein>
<feature type="repeat" description="ANK" evidence="7">
    <location>
        <begin position="289"/>
        <end position="311"/>
    </location>
</feature>
<dbReference type="Pfam" id="PF12796">
    <property type="entry name" value="Ank_2"/>
    <property type="match status" value="3"/>
</dbReference>
<dbReference type="GO" id="GO:0005886">
    <property type="term" value="C:plasma membrane"/>
    <property type="evidence" value="ECO:0007669"/>
    <property type="project" value="TreeGrafter"/>
</dbReference>
<feature type="repeat" description="ANK" evidence="7">
    <location>
        <begin position="221"/>
        <end position="248"/>
    </location>
</feature>
<feature type="repeat" description="ANK" evidence="7">
    <location>
        <begin position="114"/>
        <end position="136"/>
    </location>
</feature>
<feature type="repeat" description="ANK" evidence="7">
    <location>
        <begin position="80"/>
        <end position="112"/>
    </location>
</feature>
<dbReference type="GeneID" id="110418875"/>
<dbReference type="Pfam" id="PF13962">
    <property type="entry name" value="PGG"/>
    <property type="match status" value="1"/>
</dbReference>
<evidence type="ECO:0000256" key="6">
    <source>
        <dbReference type="ARBA" id="ARBA00023136"/>
    </source>
</evidence>
<dbReference type="SMART" id="SM00248">
    <property type="entry name" value="ANK"/>
    <property type="match status" value="9"/>
</dbReference>
<feature type="transmembrane region" description="Helical" evidence="8">
    <location>
        <begin position="474"/>
        <end position="497"/>
    </location>
</feature>
<dbReference type="PANTHER" id="PTHR24186">
    <property type="entry name" value="PROTEIN PHOSPHATASE 1 REGULATORY SUBUNIT"/>
    <property type="match status" value="1"/>
</dbReference>
<evidence type="ECO:0000256" key="5">
    <source>
        <dbReference type="ARBA" id="ARBA00023043"/>
    </source>
</evidence>
<evidence type="ECO:0000313" key="11">
    <source>
        <dbReference type="RefSeq" id="XP_021287374.1"/>
    </source>
</evidence>
<proteinExistence type="predicted"/>
<feature type="repeat" description="ANK" evidence="7">
    <location>
        <begin position="255"/>
        <end position="277"/>
    </location>
</feature>
<organism evidence="10 11">
    <name type="scientific">Herrania umbratica</name>
    <dbReference type="NCBI Taxonomy" id="108875"/>
    <lineage>
        <taxon>Eukaryota</taxon>
        <taxon>Viridiplantae</taxon>
        <taxon>Streptophyta</taxon>
        <taxon>Embryophyta</taxon>
        <taxon>Tracheophyta</taxon>
        <taxon>Spermatophyta</taxon>
        <taxon>Magnoliopsida</taxon>
        <taxon>eudicotyledons</taxon>
        <taxon>Gunneridae</taxon>
        <taxon>Pentapetalae</taxon>
        <taxon>rosids</taxon>
        <taxon>malvids</taxon>
        <taxon>Malvales</taxon>
        <taxon>Malvaceae</taxon>
        <taxon>Byttnerioideae</taxon>
        <taxon>Herrania</taxon>
    </lineage>
</organism>
<dbReference type="InterPro" id="IPR026961">
    <property type="entry name" value="PGG_dom"/>
</dbReference>
<dbReference type="Gene3D" id="1.25.40.20">
    <property type="entry name" value="Ankyrin repeat-containing domain"/>
    <property type="match status" value="1"/>
</dbReference>
<dbReference type="PANTHER" id="PTHR24186:SF46">
    <property type="entry name" value="PROTEIN ACCELERATED CELL DEATH 6-LIKE"/>
    <property type="match status" value="1"/>
</dbReference>
<feature type="repeat" description="ANK" evidence="7">
    <location>
        <begin position="153"/>
        <end position="179"/>
    </location>
</feature>
<feature type="transmembrane region" description="Helical" evidence="8">
    <location>
        <begin position="582"/>
        <end position="609"/>
    </location>
</feature>
<keyword evidence="3" id="KW-0677">Repeat</keyword>
<dbReference type="OrthoDB" id="303876at2759"/>
<dbReference type="PROSITE" id="PS50297">
    <property type="entry name" value="ANK_REP_REGION"/>
    <property type="match status" value="6"/>
</dbReference>
<keyword evidence="6 8" id="KW-0472">Membrane</keyword>
<evidence type="ECO:0000256" key="4">
    <source>
        <dbReference type="ARBA" id="ARBA00022989"/>
    </source>
</evidence>
<feature type="repeat" description="ANK" evidence="7">
    <location>
        <begin position="359"/>
        <end position="379"/>
    </location>
</feature>
<evidence type="ECO:0000256" key="1">
    <source>
        <dbReference type="ARBA" id="ARBA00004141"/>
    </source>
</evidence>
<dbReference type="InterPro" id="IPR002110">
    <property type="entry name" value="Ankyrin_rpt"/>
</dbReference>
<dbReference type="Proteomes" id="UP000504621">
    <property type="component" value="Unplaced"/>
</dbReference>
<dbReference type="SUPFAM" id="SSF48403">
    <property type="entry name" value="Ankyrin repeat"/>
    <property type="match status" value="1"/>
</dbReference>
<evidence type="ECO:0000256" key="3">
    <source>
        <dbReference type="ARBA" id="ARBA00022737"/>
    </source>
</evidence>
<reference evidence="11" key="1">
    <citation type="submission" date="2025-08" db="UniProtKB">
        <authorList>
            <consortium name="RefSeq"/>
        </authorList>
    </citation>
    <scope>IDENTIFICATION</scope>
    <source>
        <tissue evidence="11">Leaf</tissue>
    </source>
</reference>
<keyword evidence="4 8" id="KW-1133">Transmembrane helix</keyword>
<evidence type="ECO:0000256" key="2">
    <source>
        <dbReference type="ARBA" id="ARBA00022692"/>
    </source>
</evidence>
<evidence type="ECO:0000256" key="7">
    <source>
        <dbReference type="PROSITE-ProRule" id="PRU00023"/>
    </source>
</evidence>
<feature type="transmembrane region" description="Helical" evidence="8">
    <location>
        <begin position="517"/>
        <end position="539"/>
    </location>
</feature>
<evidence type="ECO:0000256" key="8">
    <source>
        <dbReference type="SAM" id="Phobius"/>
    </source>
</evidence>
<gene>
    <name evidence="11" type="primary">LOC110418875</name>
</gene>
<sequence length="672" mass="74995">RFNVLVHTLSLHQTLLHFLWIRFNSFKIFGKGTCNNLKALLIRIKLLTMNVRMDPDVLKEVRSGKLPTLEANVLDGTTPEGNTILHVAARFGYKLLVEKIINQRPSLAFKSNDKGETPVHVAARAGEHDVVEVFINSVEKYPGIHIGSIRDKFGNTPLHGAVRNGQRKVINALAQKDSESLLWINDAGESPLSIAIDMRLTDIAQTIIDLNDSTLDYRGNKGQTPLHCAVMRQDFDIMRTIIHKKKDLVGVPDESKRTPLHYAAALGHQKMVQELIKQHPLIAYEKDKNDQTPLHLAAATGQVRLMEGLLEPCPDTIEIVDDMQQNILHIAAKHGNMDAVLYILELPEMEDLINSPDVAGNTPLHLAVSNYHSDVVDVLSKNPKVEIRSINNSGNTALAIATLPDDRGMELQKHLTLKALKSAYKQKVINLEDFPENTRLIDANVEKPKSDDKIDAKVEKPKSDDKKIREMGQIISVMSTLIATFTFTAAFTIPGGFKSDGPDKGLAMLISKSAFRAFVLSDAIAMTSSITAAVIVFWSNSRRDTESFLDTLPFAIGLTWISLIAMTLAFVTGLFVVLQKTLWLAILVCVIGCAPPFLLYIYSPIYLLLFERISKSRTSLSNRQNIIEDNPFLFTVRLMKIFFESQIFKCLCSRRKSSCCYKPNQDFTVSAV</sequence>
<evidence type="ECO:0000313" key="10">
    <source>
        <dbReference type="Proteomes" id="UP000504621"/>
    </source>
</evidence>
<keyword evidence="10" id="KW-1185">Reference proteome</keyword>
<dbReference type="RefSeq" id="XP_021287374.1">
    <property type="nucleotide sequence ID" value="XM_021431699.1"/>
</dbReference>
<dbReference type="InterPro" id="IPR036770">
    <property type="entry name" value="Ankyrin_rpt-contain_sf"/>
</dbReference>
<dbReference type="PROSITE" id="PS50088">
    <property type="entry name" value="ANK_REPEAT"/>
    <property type="match status" value="7"/>
</dbReference>
<comment type="subcellular location">
    <subcellularLocation>
        <location evidence="1">Membrane</location>
        <topology evidence="1">Multi-pass membrane protein</topology>
    </subcellularLocation>
</comment>
<keyword evidence="5 7" id="KW-0040">ANK repeat</keyword>
<keyword evidence="2 8" id="KW-0812">Transmembrane</keyword>
<evidence type="ECO:0000259" key="9">
    <source>
        <dbReference type="Pfam" id="PF13962"/>
    </source>
</evidence>
<feature type="domain" description="PGG" evidence="9">
    <location>
        <begin position="466"/>
        <end position="577"/>
    </location>
</feature>
<feature type="non-terminal residue" evidence="11">
    <location>
        <position position="1"/>
    </location>
</feature>
<name>A0A6J1ALB5_9ROSI</name>
<dbReference type="AlphaFoldDB" id="A0A6J1ALB5"/>